<protein>
    <submittedName>
        <fullName evidence="5">3-keto-5-aminohexanoate cleavage protein</fullName>
    </submittedName>
</protein>
<dbReference type="RefSeq" id="WP_313794572.1">
    <property type="nucleotide sequence ID" value="NZ_CP102453.1"/>
</dbReference>
<gene>
    <name evidence="5" type="ORF">NRE15_05400</name>
</gene>
<keyword evidence="6" id="KW-1185">Reference proteome</keyword>
<keyword evidence="4" id="KW-0862">Zinc</keyword>
<dbReference type="InterPro" id="IPR013785">
    <property type="entry name" value="Aldolase_TIM"/>
</dbReference>
<proteinExistence type="predicted"/>
<accession>A0ABY5P8J9</accession>
<evidence type="ECO:0000256" key="1">
    <source>
        <dbReference type="ARBA" id="ARBA00001947"/>
    </source>
</evidence>
<dbReference type="Pfam" id="PF05853">
    <property type="entry name" value="BKACE"/>
    <property type="match status" value="1"/>
</dbReference>
<organism evidence="5 6">
    <name type="scientific">Fundicoccus culcitae</name>
    <dbReference type="NCBI Taxonomy" id="2969821"/>
    <lineage>
        <taxon>Bacteria</taxon>
        <taxon>Bacillati</taxon>
        <taxon>Bacillota</taxon>
        <taxon>Bacilli</taxon>
        <taxon>Lactobacillales</taxon>
        <taxon>Aerococcaceae</taxon>
        <taxon>Fundicoccus</taxon>
    </lineage>
</organism>
<dbReference type="Gene3D" id="3.20.20.70">
    <property type="entry name" value="Aldolase class I"/>
    <property type="match status" value="1"/>
</dbReference>
<evidence type="ECO:0000256" key="2">
    <source>
        <dbReference type="ARBA" id="ARBA00022679"/>
    </source>
</evidence>
<keyword evidence="2" id="KW-0808">Transferase</keyword>
<dbReference type="PANTHER" id="PTHR37418">
    <property type="entry name" value="3-KETO-5-AMINOHEXANOATE CLEAVAGE ENZYME-RELATED"/>
    <property type="match status" value="1"/>
</dbReference>
<dbReference type="InterPro" id="IPR008567">
    <property type="entry name" value="BKACE"/>
</dbReference>
<evidence type="ECO:0000313" key="6">
    <source>
        <dbReference type="Proteomes" id="UP001315967"/>
    </source>
</evidence>
<name>A0ABY5P8J9_9LACT</name>
<comment type="cofactor">
    <cofactor evidence="1">
        <name>Zn(2+)</name>
        <dbReference type="ChEBI" id="CHEBI:29105"/>
    </cofactor>
</comment>
<evidence type="ECO:0000313" key="5">
    <source>
        <dbReference type="EMBL" id="UUX35079.1"/>
    </source>
</evidence>
<evidence type="ECO:0000256" key="4">
    <source>
        <dbReference type="ARBA" id="ARBA00022833"/>
    </source>
</evidence>
<reference evidence="5 6" key="1">
    <citation type="submission" date="2022-08" db="EMBL/GenBank/DDBJ databases">
        <title>Aerococcaceae sp. nov isolated from spoiled eye mask.</title>
        <authorList>
            <person name="Zhou G."/>
            <person name="Xie X.-B."/>
            <person name="Shi Q.-S."/>
            <person name="Wang Y.-S."/>
            <person name="Wen X."/>
            <person name="Peng H."/>
            <person name="Yang X.-J."/>
            <person name="Tao H.-B."/>
            <person name="Huang X.-M."/>
        </authorList>
    </citation>
    <scope>NUCLEOTIDE SEQUENCE [LARGE SCALE GENOMIC DNA]</scope>
    <source>
        <strain evidence="6">DM20194951</strain>
    </source>
</reference>
<keyword evidence="3" id="KW-0479">Metal-binding</keyword>
<dbReference type="PANTHER" id="PTHR37418:SF2">
    <property type="entry name" value="3-KETO-5-AMINOHEXANOATE CLEAVAGE ENZYME"/>
    <property type="match status" value="1"/>
</dbReference>
<sequence>MGISRNKPTIITVALSGSLGSKTRNPNTPVTNDEMIEDAYQCYLNGASIAHIHVKADDKETYEINRSSIKYIIDGLAKKCDMIVNVSTSGEEATYQGLKIKGEIDPLQKKRLSILDERPEMVSYDIPTMNLGEQVFINPRPFLRQAGLRMQELSILPEIEIFNLSDIHQASQLIQQGYLASNANFQLCLGVEGGTPATVKNLVFLQDALPSGVNWSAFGIGSMHLPIMFTTLALGGNIRVGLEDNLYYSYGQLTSNVELVQRAARVVKEFGNGVATPNEARELLGIRQS</sequence>
<dbReference type="EMBL" id="CP102453">
    <property type="protein sequence ID" value="UUX35079.1"/>
    <property type="molecule type" value="Genomic_DNA"/>
</dbReference>
<dbReference type="Proteomes" id="UP001315967">
    <property type="component" value="Chromosome"/>
</dbReference>
<evidence type="ECO:0000256" key="3">
    <source>
        <dbReference type="ARBA" id="ARBA00022723"/>
    </source>
</evidence>